<feature type="transmembrane region" description="Helical" evidence="10">
    <location>
        <begin position="534"/>
        <end position="554"/>
    </location>
</feature>
<feature type="region of interest" description="Disordered" evidence="9">
    <location>
        <begin position="297"/>
        <end position="328"/>
    </location>
</feature>
<dbReference type="SUPFAM" id="SSF160240">
    <property type="entry name" value="Cation efflux protein cytoplasmic domain-like"/>
    <property type="match status" value="1"/>
</dbReference>
<feature type="chain" id="PRO_5008399445" evidence="11">
    <location>
        <begin position="23"/>
        <end position="752"/>
    </location>
</feature>
<organism evidence="14 15">
    <name type="scientific">Glossina austeni</name>
    <name type="common">Savannah tsetse fly</name>
    <dbReference type="NCBI Taxonomy" id="7395"/>
    <lineage>
        <taxon>Eukaryota</taxon>
        <taxon>Metazoa</taxon>
        <taxon>Ecdysozoa</taxon>
        <taxon>Arthropoda</taxon>
        <taxon>Hexapoda</taxon>
        <taxon>Insecta</taxon>
        <taxon>Pterygota</taxon>
        <taxon>Neoptera</taxon>
        <taxon>Endopterygota</taxon>
        <taxon>Diptera</taxon>
        <taxon>Brachycera</taxon>
        <taxon>Muscomorpha</taxon>
        <taxon>Hippoboscoidea</taxon>
        <taxon>Glossinidae</taxon>
        <taxon>Glossina</taxon>
    </lineage>
</organism>
<dbReference type="InterPro" id="IPR002524">
    <property type="entry name" value="Cation_efflux"/>
</dbReference>
<evidence type="ECO:0000256" key="8">
    <source>
        <dbReference type="ARBA" id="ARBA00023136"/>
    </source>
</evidence>
<name>A0A1A9VK57_GLOAU</name>
<dbReference type="GO" id="GO:0005886">
    <property type="term" value="C:plasma membrane"/>
    <property type="evidence" value="ECO:0007669"/>
    <property type="project" value="TreeGrafter"/>
</dbReference>
<feature type="compositionally biased region" description="Polar residues" evidence="9">
    <location>
        <begin position="240"/>
        <end position="253"/>
    </location>
</feature>
<evidence type="ECO:0000256" key="2">
    <source>
        <dbReference type="ARBA" id="ARBA00008873"/>
    </source>
</evidence>
<comment type="subcellular location">
    <subcellularLocation>
        <location evidence="1">Membrane</location>
        <topology evidence="1">Multi-pass membrane protein</topology>
    </subcellularLocation>
</comment>
<dbReference type="InterPro" id="IPR050681">
    <property type="entry name" value="CDF/SLC30A"/>
</dbReference>
<dbReference type="PANTHER" id="PTHR11562">
    <property type="entry name" value="CATION EFFLUX PROTEIN/ ZINC TRANSPORTER"/>
    <property type="match status" value="1"/>
</dbReference>
<feature type="region of interest" description="Disordered" evidence="9">
    <location>
        <begin position="366"/>
        <end position="391"/>
    </location>
</feature>
<reference evidence="14" key="1">
    <citation type="submission" date="2020-05" db="UniProtKB">
        <authorList>
            <consortium name="EnsemblMetazoa"/>
        </authorList>
    </citation>
    <scope>IDENTIFICATION</scope>
    <source>
        <strain evidence="14">TTRI</strain>
    </source>
</reference>
<evidence type="ECO:0000313" key="15">
    <source>
        <dbReference type="Proteomes" id="UP000078200"/>
    </source>
</evidence>
<evidence type="ECO:0000256" key="1">
    <source>
        <dbReference type="ARBA" id="ARBA00004141"/>
    </source>
</evidence>
<keyword evidence="5" id="KW-0862">Zinc</keyword>
<feature type="domain" description="Cation efflux protein transmembrane" evidence="12">
    <location>
        <begin position="489"/>
        <end position="662"/>
    </location>
</feature>
<evidence type="ECO:0000259" key="12">
    <source>
        <dbReference type="Pfam" id="PF01545"/>
    </source>
</evidence>
<evidence type="ECO:0000256" key="5">
    <source>
        <dbReference type="ARBA" id="ARBA00022906"/>
    </source>
</evidence>
<keyword evidence="6 10" id="KW-1133">Transmembrane helix</keyword>
<dbReference type="VEuPathDB" id="VectorBase:GAUT039650"/>
<dbReference type="GO" id="GO:0005385">
    <property type="term" value="F:zinc ion transmembrane transporter activity"/>
    <property type="evidence" value="ECO:0007669"/>
    <property type="project" value="TreeGrafter"/>
</dbReference>
<comment type="similarity">
    <text evidence="2">Belongs to the cation diffusion facilitator (CDF) transporter (TC 2.A.4) family. SLC30A subfamily.</text>
</comment>
<dbReference type="InterPro" id="IPR027470">
    <property type="entry name" value="Cation_efflux_CTD"/>
</dbReference>
<dbReference type="InterPro" id="IPR027469">
    <property type="entry name" value="Cation_efflux_TMD_sf"/>
</dbReference>
<evidence type="ECO:0000313" key="14">
    <source>
        <dbReference type="EnsemblMetazoa" id="GAUT039650-PA"/>
    </source>
</evidence>
<proteinExistence type="inferred from homology"/>
<dbReference type="InterPro" id="IPR058533">
    <property type="entry name" value="Cation_efflux_TM"/>
</dbReference>
<evidence type="ECO:0000259" key="13">
    <source>
        <dbReference type="Pfam" id="PF16916"/>
    </source>
</evidence>
<feature type="transmembrane region" description="Helical" evidence="10">
    <location>
        <begin position="417"/>
        <end position="441"/>
    </location>
</feature>
<dbReference type="EnsemblMetazoa" id="GAUT039650-RA">
    <property type="protein sequence ID" value="GAUT039650-PA"/>
    <property type="gene ID" value="GAUT039650"/>
</dbReference>
<keyword evidence="3" id="KW-0813">Transport</keyword>
<evidence type="ECO:0000256" key="10">
    <source>
        <dbReference type="SAM" id="Phobius"/>
    </source>
</evidence>
<feature type="transmembrane region" description="Helical" evidence="10">
    <location>
        <begin position="637"/>
        <end position="654"/>
    </location>
</feature>
<keyword evidence="15" id="KW-1185">Reference proteome</keyword>
<dbReference type="Gene3D" id="1.20.1510.10">
    <property type="entry name" value="Cation efflux protein transmembrane domain"/>
    <property type="match status" value="1"/>
</dbReference>
<keyword evidence="4 10" id="KW-0812">Transmembrane</keyword>
<evidence type="ECO:0000256" key="3">
    <source>
        <dbReference type="ARBA" id="ARBA00022448"/>
    </source>
</evidence>
<evidence type="ECO:0000256" key="4">
    <source>
        <dbReference type="ARBA" id="ARBA00022692"/>
    </source>
</evidence>
<dbReference type="Pfam" id="PF01545">
    <property type="entry name" value="Cation_efflux"/>
    <property type="match status" value="1"/>
</dbReference>
<evidence type="ECO:0000256" key="7">
    <source>
        <dbReference type="ARBA" id="ARBA00023065"/>
    </source>
</evidence>
<evidence type="ECO:0000256" key="6">
    <source>
        <dbReference type="ARBA" id="ARBA00022989"/>
    </source>
</evidence>
<dbReference type="AlphaFoldDB" id="A0A1A9VK57"/>
<dbReference type="STRING" id="7395.A0A1A9VK57"/>
<feature type="compositionally biased region" description="Basic and acidic residues" evidence="9">
    <location>
        <begin position="299"/>
        <end position="328"/>
    </location>
</feature>
<sequence>MVLKAVLWKFLVLACNFQQFNSTGVYNLSTNTLSDKKSNTNYRTLQVLHSEIDCVYNVLPTVEIKFQAQTASTLSFPHCTLPANHPALIDSTYPLLHLLLSSISLSILSSKLTQLSKDGYAKILRVCYDKFIMLSINGQIRATDSGLELVLENQHITNTTEQKFDKFFSHNNKQYHIQFDLKNKKEEGDNFVIPINLLQRESEKELHGVNMKNALGLKNNKKEISVELHSSLKKSKEASANRTPPRSVSSSPKNVSPINSLSGSSSSLELNKTSTENNAKVEELEQENTNLQTKLTQAEQEKQKLEAAKQQAEDKQKELETTNQKIEQDKKALEDAKKVAEQEKATLQTEFDTANKKLKDQNAEVEKLTQKNKELENQKSQVQQPKPSNGAKYTATVGMGLAAGLVAFTALERTVRLEMLVMVGIAVASAIVAGGITCAVLPSTQVDGAKAQGVNGNGKGKLGETPAYEENRKQKKLSNLPVIELIKRHRRALVLAILTSVPVNVAVGFTIFLRVTAKEIVSMDVYVTTYINEIVLIITSILMPISSIAFGMLADKVGKERTAILFILLSEDSAAPPPEISLYNNLNCSTETSLKCESNINIKSAVLHVIGDILGSVAAILASIIIMLTGWQIVDPILSVFVSVIILNSGYKILKNSCHILLEGTPEGISTEEIKSKIVSKLPEVIDVHHIHAWSLSDNYFIITMHAKIKQNVQHTNVLYEIKKILLDKFEIAHSTVEIEYDECADNKILKH</sequence>
<keyword evidence="5" id="KW-0864">Zinc transport</keyword>
<dbReference type="PANTHER" id="PTHR11562:SF17">
    <property type="entry name" value="RE54080P-RELATED"/>
    <property type="match status" value="1"/>
</dbReference>
<feature type="region of interest" description="Disordered" evidence="9">
    <location>
        <begin position="229"/>
        <end position="276"/>
    </location>
</feature>
<dbReference type="Pfam" id="PF16916">
    <property type="entry name" value="ZT_dimer"/>
    <property type="match status" value="1"/>
</dbReference>
<dbReference type="Proteomes" id="UP000078200">
    <property type="component" value="Unassembled WGS sequence"/>
</dbReference>
<dbReference type="InterPro" id="IPR036837">
    <property type="entry name" value="Cation_efflux_CTD_sf"/>
</dbReference>
<feature type="compositionally biased region" description="Polar residues" evidence="9">
    <location>
        <begin position="378"/>
        <end position="387"/>
    </location>
</feature>
<dbReference type="SUPFAM" id="SSF161111">
    <property type="entry name" value="Cation efflux protein transmembrane domain-like"/>
    <property type="match status" value="1"/>
</dbReference>
<feature type="compositionally biased region" description="Basic and acidic residues" evidence="9">
    <location>
        <begin position="366"/>
        <end position="377"/>
    </location>
</feature>
<feature type="domain" description="Cation efflux protein cytoplasmic" evidence="13">
    <location>
        <begin position="667"/>
        <end position="740"/>
    </location>
</feature>
<keyword evidence="8 10" id="KW-0472">Membrane</keyword>
<feature type="transmembrane region" description="Helical" evidence="10">
    <location>
        <begin position="605"/>
        <end position="631"/>
    </location>
</feature>
<feature type="transmembrane region" description="Helical" evidence="10">
    <location>
        <begin position="492"/>
        <end position="514"/>
    </location>
</feature>
<evidence type="ECO:0000256" key="9">
    <source>
        <dbReference type="SAM" id="MobiDB-lite"/>
    </source>
</evidence>
<protein>
    <submittedName>
        <fullName evidence="14">Uncharacterized protein</fullName>
    </submittedName>
</protein>
<evidence type="ECO:0000256" key="11">
    <source>
        <dbReference type="SAM" id="SignalP"/>
    </source>
</evidence>
<feature type="compositionally biased region" description="Low complexity" evidence="9">
    <location>
        <begin position="254"/>
        <end position="274"/>
    </location>
</feature>
<keyword evidence="11" id="KW-0732">Signal</keyword>
<feature type="signal peptide" evidence="11">
    <location>
        <begin position="1"/>
        <end position="22"/>
    </location>
</feature>
<accession>A0A1A9VK57</accession>
<keyword evidence="7" id="KW-0406">Ion transport</keyword>
<dbReference type="NCBIfam" id="TIGR01297">
    <property type="entry name" value="CDF"/>
    <property type="match status" value="1"/>
</dbReference>